<organism evidence="8">
    <name type="scientific">Hellea balneolensis</name>
    <dbReference type="NCBI Taxonomy" id="287478"/>
    <lineage>
        <taxon>Bacteria</taxon>
        <taxon>Pseudomonadati</taxon>
        <taxon>Pseudomonadota</taxon>
        <taxon>Alphaproteobacteria</taxon>
        <taxon>Maricaulales</taxon>
        <taxon>Robiginitomaculaceae</taxon>
        <taxon>Hellea</taxon>
    </lineage>
</organism>
<dbReference type="Proteomes" id="UP000885830">
    <property type="component" value="Unassembled WGS sequence"/>
</dbReference>
<keyword evidence="2" id="KW-1003">Cell membrane</keyword>
<dbReference type="PANTHER" id="PTHR30294">
    <property type="entry name" value="MEMBRANE COMPONENT OF ABC TRANSPORTER YHHJ-RELATED"/>
    <property type="match status" value="1"/>
</dbReference>
<dbReference type="EMBL" id="DRMJ01000116">
    <property type="protein sequence ID" value="HHL42444.1"/>
    <property type="molecule type" value="Genomic_DNA"/>
</dbReference>
<dbReference type="InterPro" id="IPR013525">
    <property type="entry name" value="ABC2_TM"/>
</dbReference>
<evidence type="ECO:0000313" key="8">
    <source>
        <dbReference type="EMBL" id="HHL42444.1"/>
    </source>
</evidence>
<dbReference type="AlphaFoldDB" id="A0A7C5QZY5"/>
<comment type="caution">
    <text evidence="8">The sequence shown here is derived from an EMBL/GenBank/DDBJ whole genome shotgun (WGS) entry which is preliminary data.</text>
</comment>
<keyword evidence="5 6" id="KW-0472">Membrane</keyword>
<comment type="subcellular location">
    <subcellularLocation>
        <location evidence="1">Cell membrane</location>
        <topology evidence="1">Multi-pass membrane protein</topology>
    </subcellularLocation>
</comment>
<evidence type="ECO:0000256" key="3">
    <source>
        <dbReference type="ARBA" id="ARBA00022692"/>
    </source>
</evidence>
<evidence type="ECO:0000256" key="2">
    <source>
        <dbReference type="ARBA" id="ARBA00022475"/>
    </source>
</evidence>
<feature type="transmembrane region" description="Helical" evidence="6">
    <location>
        <begin position="305"/>
        <end position="336"/>
    </location>
</feature>
<protein>
    <submittedName>
        <fullName evidence="8">ABC transporter permease</fullName>
    </submittedName>
</protein>
<feature type="transmembrane region" description="Helical" evidence="6">
    <location>
        <begin position="416"/>
        <end position="435"/>
    </location>
</feature>
<gene>
    <name evidence="8" type="ORF">ENJ42_02405</name>
</gene>
<dbReference type="GO" id="GO:0140359">
    <property type="term" value="F:ABC-type transporter activity"/>
    <property type="evidence" value="ECO:0007669"/>
    <property type="project" value="InterPro"/>
</dbReference>
<proteinExistence type="predicted"/>
<dbReference type="PANTHER" id="PTHR30294:SF29">
    <property type="entry name" value="MULTIDRUG ABC TRANSPORTER PERMEASE YBHS-RELATED"/>
    <property type="match status" value="1"/>
</dbReference>
<feature type="transmembrane region" description="Helical" evidence="6">
    <location>
        <begin position="387"/>
        <end position="409"/>
    </location>
</feature>
<evidence type="ECO:0000256" key="1">
    <source>
        <dbReference type="ARBA" id="ARBA00004651"/>
    </source>
</evidence>
<name>A0A7C5QZY5_9PROT</name>
<feature type="transmembrane region" description="Helical" evidence="6">
    <location>
        <begin position="441"/>
        <end position="461"/>
    </location>
</feature>
<feature type="transmembrane region" description="Helical" evidence="6">
    <location>
        <begin position="26"/>
        <end position="49"/>
    </location>
</feature>
<evidence type="ECO:0000256" key="6">
    <source>
        <dbReference type="SAM" id="Phobius"/>
    </source>
</evidence>
<feature type="domain" description="ABC-2 type transporter transmembrane" evidence="7">
    <location>
        <begin position="28"/>
        <end position="462"/>
    </location>
</feature>
<keyword evidence="3 6" id="KW-0812">Transmembrane</keyword>
<dbReference type="InterPro" id="IPR051449">
    <property type="entry name" value="ABC-2_transporter_component"/>
</dbReference>
<evidence type="ECO:0000256" key="5">
    <source>
        <dbReference type="ARBA" id="ARBA00023136"/>
    </source>
</evidence>
<reference evidence="8" key="1">
    <citation type="journal article" date="2020" name="mSystems">
        <title>Genome- and Community-Level Interaction Insights into Carbon Utilization and Element Cycling Functions of Hydrothermarchaeota in Hydrothermal Sediment.</title>
        <authorList>
            <person name="Zhou Z."/>
            <person name="Liu Y."/>
            <person name="Xu W."/>
            <person name="Pan J."/>
            <person name="Luo Z.H."/>
            <person name="Li M."/>
        </authorList>
    </citation>
    <scope>NUCLEOTIDE SEQUENCE [LARGE SCALE GENOMIC DNA]</scope>
    <source>
        <strain evidence="8">HyVt-485</strain>
    </source>
</reference>
<feature type="transmembrane region" description="Helical" evidence="6">
    <location>
        <begin position="357"/>
        <end position="381"/>
    </location>
</feature>
<accession>A0A7C5QZY5</accession>
<feature type="transmembrane region" description="Helical" evidence="6">
    <location>
        <begin position="259"/>
        <end position="285"/>
    </location>
</feature>
<evidence type="ECO:0000256" key="4">
    <source>
        <dbReference type="ARBA" id="ARBA00022989"/>
    </source>
</evidence>
<keyword evidence="4 6" id="KW-1133">Transmembrane helix</keyword>
<sequence length="491" mass="53907">MNLPAISPRRTYLIARQDFLGYIKTWGFWLTAIGPFLGILFGVLAPFVLAKSQPTQYAAILDETGRHGSAIERLQTEENERFLNVALKEVAKFSVPRDQKDEFDHILEDQGAEAAKDFIKQVSPPIIAKNLNFPESKLKFIAPPAPTMAANKPYVLGDKLVQMNGESYKLSGVLHIFEQDGVDKAEFWTTSPTENELVGLAERYFENKDVDMYLKTGGLDQEGLRAVRKNAVRIDTFNPAKSATEKGGQKITGKDRIPYIVAAALSLVLWFSVFTGAYMLLVSMVEEKINKVLEMLLASTRFSEIFVGKLIGVAALTLASLLPWIVMGMIGFYGVMQFGDGALVDGMSQAISLRMMIFLPIFFILGYVFYGSMFIALGAMAESMQDASTLMTPMVLILTACILLVPVGISFPDSPILSLAVWVPFSAPFAAIIRLPANPPLWETLGSVLMLIVSSAVVIGLSSRLFKHGVLSGGGIASVKAWFRRVVLRKA</sequence>
<dbReference type="Pfam" id="PF12698">
    <property type="entry name" value="ABC2_membrane_3"/>
    <property type="match status" value="1"/>
</dbReference>
<evidence type="ECO:0000259" key="7">
    <source>
        <dbReference type="Pfam" id="PF12698"/>
    </source>
</evidence>
<dbReference type="GO" id="GO:0005886">
    <property type="term" value="C:plasma membrane"/>
    <property type="evidence" value="ECO:0007669"/>
    <property type="project" value="UniProtKB-SubCell"/>
</dbReference>